<feature type="compositionally biased region" description="Basic and acidic residues" evidence="13">
    <location>
        <begin position="31"/>
        <end position="50"/>
    </location>
</feature>
<evidence type="ECO:0000256" key="3">
    <source>
        <dbReference type="ARBA" id="ARBA00022491"/>
    </source>
</evidence>
<evidence type="ECO:0000256" key="7">
    <source>
        <dbReference type="ARBA" id="ARBA00023163"/>
    </source>
</evidence>
<dbReference type="Pfam" id="PF02319">
    <property type="entry name" value="WHD_E2F_TDP"/>
    <property type="match status" value="2"/>
</dbReference>
<evidence type="ECO:0000259" key="14">
    <source>
        <dbReference type="SMART" id="SM01372"/>
    </source>
</evidence>
<dbReference type="FunFam" id="1.10.10.10:FF:000073">
    <property type="entry name" value="E2F transcription factor 8"/>
    <property type="match status" value="1"/>
</dbReference>
<evidence type="ECO:0000256" key="4">
    <source>
        <dbReference type="ARBA" id="ARBA00023015"/>
    </source>
</evidence>
<dbReference type="InterPro" id="IPR036388">
    <property type="entry name" value="WH-like_DNA-bd_sf"/>
</dbReference>
<keyword evidence="16" id="KW-1185">Reference proteome</keyword>
<evidence type="ECO:0000256" key="9">
    <source>
        <dbReference type="ARBA" id="ARBA00023306"/>
    </source>
</evidence>
<dbReference type="GO" id="GO:0001946">
    <property type="term" value="P:lymphangiogenesis"/>
    <property type="evidence" value="ECO:0007669"/>
    <property type="project" value="UniProtKB-ARBA"/>
</dbReference>
<dbReference type="GO" id="GO:0008045">
    <property type="term" value="P:motor neuron axon guidance"/>
    <property type="evidence" value="ECO:0007669"/>
    <property type="project" value="UniProtKB-ARBA"/>
</dbReference>
<dbReference type="Proteomes" id="UP000261540">
    <property type="component" value="Unplaced"/>
</dbReference>
<dbReference type="PANTHER" id="PTHR12081:SF25">
    <property type="entry name" value="TRANSCRIPTION FACTOR E2F7"/>
    <property type="match status" value="1"/>
</dbReference>
<dbReference type="OrthoDB" id="5318at2759"/>
<dbReference type="STRING" id="1676925.ENSPKIP00000002020"/>
<dbReference type="InterPro" id="IPR015633">
    <property type="entry name" value="E2F"/>
</dbReference>
<evidence type="ECO:0000256" key="8">
    <source>
        <dbReference type="ARBA" id="ARBA00023242"/>
    </source>
</evidence>
<dbReference type="InterPro" id="IPR003316">
    <property type="entry name" value="E2F_WHTH_DNA-bd_dom"/>
</dbReference>
<evidence type="ECO:0000256" key="10">
    <source>
        <dbReference type="ARBA" id="ARBA00039675"/>
    </source>
</evidence>
<dbReference type="GO" id="GO:0000978">
    <property type="term" value="F:RNA polymerase II cis-regulatory region sequence-specific DNA binding"/>
    <property type="evidence" value="ECO:0007669"/>
    <property type="project" value="InterPro"/>
</dbReference>
<evidence type="ECO:0000256" key="2">
    <source>
        <dbReference type="ARBA" id="ARBA00010940"/>
    </source>
</evidence>
<dbReference type="FunFam" id="1.10.10.10:FF:000100">
    <property type="entry name" value="E2F transcription factor 8"/>
    <property type="match status" value="1"/>
</dbReference>
<dbReference type="SMART" id="SM01372">
    <property type="entry name" value="E2F_TDP"/>
    <property type="match status" value="2"/>
</dbReference>
<evidence type="ECO:0000313" key="16">
    <source>
        <dbReference type="Proteomes" id="UP000261540"/>
    </source>
</evidence>
<evidence type="ECO:0000313" key="15">
    <source>
        <dbReference type="Ensembl" id="ENSPKIP00000002020.1"/>
    </source>
</evidence>
<feature type="domain" description="E2F/DP family winged-helix DNA-binding" evidence="14">
    <location>
        <begin position="271"/>
        <end position="356"/>
    </location>
</feature>
<keyword evidence="3" id="KW-0678">Repressor</keyword>
<evidence type="ECO:0000256" key="13">
    <source>
        <dbReference type="SAM" id="MobiDB-lite"/>
    </source>
</evidence>
<feature type="compositionally biased region" description="Basic and acidic residues" evidence="13">
    <location>
        <begin position="786"/>
        <end position="796"/>
    </location>
</feature>
<evidence type="ECO:0000256" key="12">
    <source>
        <dbReference type="RuleBase" id="RU003796"/>
    </source>
</evidence>
<feature type="domain" description="E2F/DP family winged-helix DNA-binding" evidence="14">
    <location>
        <begin position="150"/>
        <end position="219"/>
    </location>
</feature>
<dbReference type="PANTHER" id="PTHR12081">
    <property type="entry name" value="TRANSCRIPTION FACTOR E2F"/>
    <property type="match status" value="1"/>
</dbReference>
<evidence type="ECO:0000256" key="6">
    <source>
        <dbReference type="ARBA" id="ARBA00023159"/>
    </source>
</evidence>
<evidence type="ECO:0000256" key="5">
    <source>
        <dbReference type="ARBA" id="ARBA00023125"/>
    </source>
</evidence>
<dbReference type="GO" id="GO:0045944">
    <property type="term" value="P:positive regulation of transcription by RNA polymerase II"/>
    <property type="evidence" value="ECO:0007669"/>
    <property type="project" value="UniProtKB-ARBA"/>
</dbReference>
<feature type="region of interest" description="Disordered" evidence="13">
    <location>
        <begin position="407"/>
        <end position="428"/>
    </location>
</feature>
<protein>
    <recommendedName>
        <fullName evidence="10">Transcription factor E2F7</fullName>
    </recommendedName>
</protein>
<keyword evidence="6" id="KW-0010">Activator</keyword>
<dbReference type="AlphaFoldDB" id="A0A3B3Q8R4"/>
<proteinExistence type="inferred from homology"/>
<feature type="region of interest" description="Disordered" evidence="13">
    <location>
        <begin position="122"/>
        <end position="145"/>
    </location>
</feature>
<organism evidence="15 16">
    <name type="scientific">Paramormyrops kingsleyae</name>
    <dbReference type="NCBI Taxonomy" id="1676925"/>
    <lineage>
        <taxon>Eukaryota</taxon>
        <taxon>Metazoa</taxon>
        <taxon>Chordata</taxon>
        <taxon>Craniata</taxon>
        <taxon>Vertebrata</taxon>
        <taxon>Euteleostomi</taxon>
        <taxon>Actinopterygii</taxon>
        <taxon>Neopterygii</taxon>
        <taxon>Teleostei</taxon>
        <taxon>Osteoglossocephala</taxon>
        <taxon>Osteoglossomorpha</taxon>
        <taxon>Osteoglossiformes</taxon>
        <taxon>Mormyridae</taxon>
        <taxon>Paramormyrops</taxon>
    </lineage>
</organism>
<accession>A0A3B3Q8R4</accession>
<evidence type="ECO:0000256" key="1">
    <source>
        <dbReference type="ARBA" id="ARBA00004123"/>
    </source>
</evidence>
<feature type="region of interest" description="Disordered" evidence="13">
    <location>
        <begin position="710"/>
        <end position="796"/>
    </location>
</feature>
<keyword evidence="9" id="KW-0131">Cell cycle</keyword>
<sequence length="796" mass="86422">MAGKSVKMERECVALKDLTCPGQSKSATDGDEVKNGHKENVFHPPVERRKVPLKSDGVASVPIGRRALSSEQLHATPTKQVDQVVAEPCSPTANLKVLIQAASPDMRDREMRKVLFRPIENKNEGVAPDDPSQFEVPGESADDVEKRPCRKRKSLGLLCQKFLALYPDYPASSEATSIPLDEVAVSLGAERRRLYDIVNVLESLKLVSRVAKNQYLWHGRQRLRETLSELRGSGWRQCCPLQEEDCQRMQTGEAAVQEGYAEAGFGAAGGRKDKSLRFLSQKFVTLFLVSEMQTVTLDLATRVLIDESQDTDSRSKYKTKVRRLYDIANVLTSLGLIEKVQVKEERGKKPAFRWTGPVEVTCGGDLPAAAIYSACHVDSHLGVSGGRKHIVGYPSFNERPAPFATERRASSAPCSPPCGRTSPIPQPVDYSRKAASRQQLEDGQRIQNCDEPRVDTVKDRPECHAPIPSPIGVLEGPCRPLPLTSFYPSIGQACPQVMSTCPTLQSIKKHPLSHLPYLPQASVFLLYGGKAAHWRESEERPSLCEPSKRFLGKRRTVEEEGPVAKRVQLANHEEEPSPKGFSEQVEMWSNMDRCHPRVSPRQGYQVPEVHSLLPPKGDEANTHSVPAPYPSSHYLYVPVLPGTPHSLSFLLSSGHVPVADGGVTALALPCVLLPSCALASHPPAGGCSCDAPAGLAPCGFVGSRPFAVSGPPASVSGPEQPLMQASAPPGSPAGLQAAAPVPTKDVETLPTLKGASPGDRQAFFQTPGTLRTGSPPAARRRGSAQRRLDIEHRAAN</sequence>
<keyword evidence="7 12" id="KW-0804">Transcription</keyword>
<keyword evidence="5 12" id="KW-0238">DNA-binding</keyword>
<keyword evidence="4 12" id="KW-0805">Transcription regulation</keyword>
<comment type="subcellular location">
    <subcellularLocation>
        <location evidence="1 12">Nucleus</location>
    </subcellularLocation>
</comment>
<dbReference type="GO" id="GO:0090575">
    <property type="term" value="C:RNA polymerase II transcription regulator complex"/>
    <property type="evidence" value="ECO:0007669"/>
    <property type="project" value="TreeGrafter"/>
</dbReference>
<dbReference type="GO" id="GO:0000981">
    <property type="term" value="F:DNA-binding transcription factor activity, RNA polymerase II-specific"/>
    <property type="evidence" value="ECO:0007669"/>
    <property type="project" value="TreeGrafter"/>
</dbReference>
<name>A0A3B3Q8R4_9TELE</name>
<dbReference type="InterPro" id="IPR036390">
    <property type="entry name" value="WH_DNA-bd_sf"/>
</dbReference>
<reference evidence="15" key="1">
    <citation type="submission" date="2025-08" db="UniProtKB">
        <authorList>
            <consortium name="Ensembl"/>
        </authorList>
    </citation>
    <scope>IDENTIFICATION</scope>
</reference>
<dbReference type="Gene3D" id="1.10.10.10">
    <property type="entry name" value="Winged helix-like DNA-binding domain superfamily/Winged helix DNA-binding domain"/>
    <property type="match status" value="2"/>
</dbReference>
<dbReference type="GO" id="GO:0002040">
    <property type="term" value="P:sprouting angiogenesis"/>
    <property type="evidence" value="ECO:0007669"/>
    <property type="project" value="UniProtKB-ARBA"/>
</dbReference>
<comment type="function">
    <text evidence="11">Atypical E2F transcription factor that participates in various processes such as angiogenesis and polyploidization of specialized cells. Mainly acts as a transcription repressor that binds DNA independently of DP proteins and specifically recognizes the E2 recognition site 5'-TTTC[CG]CGC-3'. Directly represses transcription of classical E2F transcription factors such as e2f1. Acts as a regulator of S-phase by recognizing and binding the E2-related site 5'-TTCCCGCC-3' and mediating repression of G1/S-regulated genes. Acts as a promoter of sprouting angiogenesis, possibly by acting as a transcription activator and promoting expression of vegfa.</text>
</comment>
<dbReference type="GeneTree" id="ENSGT00940000157713"/>
<evidence type="ECO:0000256" key="11">
    <source>
        <dbReference type="ARBA" id="ARBA00058973"/>
    </source>
</evidence>
<feature type="compositionally biased region" description="Polar residues" evidence="13">
    <location>
        <begin position="763"/>
        <end position="772"/>
    </location>
</feature>
<comment type="similarity">
    <text evidence="2 12">Belongs to the E2F/DP family.</text>
</comment>
<dbReference type="GO" id="GO:0045892">
    <property type="term" value="P:negative regulation of DNA-templated transcription"/>
    <property type="evidence" value="ECO:0007669"/>
    <property type="project" value="UniProtKB-ARBA"/>
</dbReference>
<feature type="region of interest" description="Disordered" evidence="13">
    <location>
        <begin position="20"/>
        <end position="58"/>
    </location>
</feature>
<reference evidence="15" key="2">
    <citation type="submission" date="2025-09" db="UniProtKB">
        <authorList>
            <consortium name="Ensembl"/>
        </authorList>
    </citation>
    <scope>IDENTIFICATION</scope>
</reference>
<keyword evidence="8 12" id="KW-0539">Nucleus</keyword>
<dbReference type="SUPFAM" id="SSF46785">
    <property type="entry name" value="Winged helix' DNA-binding domain"/>
    <property type="match status" value="2"/>
</dbReference>
<dbReference type="Ensembl" id="ENSPKIT00000025956.1">
    <property type="protein sequence ID" value="ENSPKIP00000002020.1"/>
    <property type="gene ID" value="ENSPKIG00000020079.1"/>
</dbReference>